<gene>
    <name evidence="2" type="ORF">J2S73_002608</name>
</gene>
<keyword evidence="3" id="KW-1185">Reference proteome</keyword>
<dbReference type="EMBL" id="JAUSUL010000002">
    <property type="protein sequence ID" value="MDQ0316151.1"/>
    <property type="molecule type" value="Genomic_DNA"/>
</dbReference>
<dbReference type="RefSeq" id="WP_306885979.1">
    <property type="nucleotide sequence ID" value="NZ_JAUSUL010000002.1"/>
</dbReference>
<comment type="caution">
    <text evidence="2">The sequence shown here is derived from an EMBL/GenBank/DDBJ whole genome shotgun (WGS) entry which is preliminary data.</text>
</comment>
<sequence>MRPVRRLVRAAALSVPALALSLAGCSSISSVTDAVTPDADSTFGSFLRGTTAEPTTIDVEQFRRQQACPSIEILPDTNTLRVTTGGNAFEEGVVRYQATIARTARECTEAAGGATGIKVGLAGRAISGPEGAAGTLKLPLRIAVREGDSVTYSKLHVVTVDLTDAKPSDDWVLVDPGITVSDPDNAKILVGFDNKRS</sequence>
<proteinExistence type="predicted"/>
<reference evidence="2" key="1">
    <citation type="submission" date="2023-07" db="EMBL/GenBank/DDBJ databases">
        <title>Genomic Encyclopedia of Type Strains, Phase IV (KMG-IV): sequencing the most valuable type-strain genomes for metagenomic binning, comparative biology and taxonomic classification.</title>
        <authorList>
            <person name="Goeker M."/>
        </authorList>
    </citation>
    <scope>NUCLEOTIDE SEQUENCE</scope>
    <source>
        <strain evidence="2">DSM 21202</strain>
    </source>
</reference>
<dbReference type="AlphaFoldDB" id="A0AAE4ASD8"/>
<dbReference type="Proteomes" id="UP001229244">
    <property type="component" value="Unassembled WGS sequence"/>
</dbReference>
<evidence type="ECO:0000313" key="3">
    <source>
        <dbReference type="Proteomes" id="UP001229244"/>
    </source>
</evidence>
<feature type="chain" id="PRO_5041943835" description="Lipoprotein" evidence="1">
    <location>
        <begin position="20"/>
        <end position="197"/>
    </location>
</feature>
<accession>A0AAE4ASD8</accession>
<protein>
    <recommendedName>
        <fullName evidence="4">Lipoprotein</fullName>
    </recommendedName>
</protein>
<organism evidence="2 3">
    <name type="scientific">Amorphus orientalis</name>
    <dbReference type="NCBI Taxonomy" id="649198"/>
    <lineage>
        <taxon>Bacteria</taxon>
        <taxon>Pseudomonadati</taxon>
        <taxon>Pseudomonadota</taxon>
        <taxon>Alphaproteobacteria</taxon>
        <taxon>Hyphomicrobiales</taxon>
        <taxon>Amorphaceae</taxon>
        <taxon>Amorphus</taxon>
    </lineage>
</organism>
<name>A0AAE4ASD8_9HYPH</name>
<dbReference type="PROSITE" id="PS51257">
    <property type="entry name" value="PROKAR_LIPOPROTEIN"/>
    <property type="match status" value="1"/>
</dbReference>
<evidence type="ECO:0000313" key="2">
    <source>
        <dbReference type="EMBL" id="MDQ0316151.1"/>
    </source>
</evidence>
<evidence type="ECO:0000256" key="1">
    <source>
        <dbReference type="SAM" id="SignalP"/>
    </source>
</evidence>
<evidence type="ECO:0008006" key="4">
    <source>
        <dbReference type="Google" id="ProtNLM"/>
    </source>
</evidence>
<keyword evidence="1" id="KW-0732">Signal</keyword>
<feature type="signal peptide" evidence="1">
    <location>
        <begin position="1"/>
        <end position="19"/>
    </location>
</feature>